<dbReference type="PROSITE" id="PS00330">
    <property type="entry name" value="HEMOLYSIN_CALCIUM"/>
    <property type="match status" value="1"/>
</dbReference>
<dbReference type="InterPro" id="IPR018511">
    <property type="entry name" value="Hemolysin-typ_Ca-bd_CS"/>
</dbReference>
<gene>
    <name evidence="6" type="ORF">DI556_18640</name>
</gene>
<dbReference type="PANTHER" id="PTHR38340">
    <property type="entry name" value="S-LAYER PROTEIN"/>
    <property type="match status" value="1"/>
</dbReference>
<dbReference type="InterPro" id="IPR011049">
    <property type="entry name" value="Serralysin-like_metalloprot_C"/>
</dbReference>
<reference evidence="6 7" key="1">
    <citation type="submission" date="2017-08" db="EMBL/GenBank/DDBJ databases">
        <title>Infants hospitalized years apart are colonized by the same room-sourced microbial strains.</title>
        <authorList>
            <person name="Brooks B."/>
            <person name="Olm M.R."/>
            <person name="Firek B.A."/>
            <person name="Baker R."/>
            <person name="Thomas B.C."/>
            <person name="Morowitz M.J."/>
            <person name="Banfield J.F."/>
        </authorList>
    </citation>
    <scope>NUCLEOTIDE SEQUENCE [LARGE SCALE GENOMIC DNA]</scope>
    <source>
        <strain evidence="6">S2_005_002_R2_34</strain>
    </source>
</reference>
<keyword evidence="3" id="KW-0964">Secreted</keyword>
<evidence type="ECO:0000256" key="3">
    <source>
        <dbReference type="ARBA" id="ARBA00022525"/>
    </source>
</evidence>
<name>A0A2W5PQP5_RHOSU</name>
<dbReference type="PRINTS" id="PR00313">
    <property type="entry name" value="CABNDNGRPT"/>
</dbReference>
<comment type="cofactor">
    <cofactor evidence="1">
        <name>Ca(2+)</name>
        <dbReference type="ChEBI" id="CHEBI:29108"/>
    </cofactor>
</comment>
<evidence type="ECO:0000259" key="5">
    <source>
        <dbReference type="Pfam" id="PF08548"/>
    </source>
</evidence>
<dbReference type="SUPFAM" id="SSF51120">
    <property type="entry name" value="beta-Roll"/>
    <property type="match status" value="1"/>
</dbReference>
<dbReference type="InterPro" id="IPR013858">
    <property type="entry name" value="Peptidase_M10B_C"/>
</dbReference>
<evidence type="ECO:0000313" key="7">
    <source>
        <dbReference type="Proteomes" id="UP000249185"/>
    </source>
</evidence>
<dbReference type="Pfam" id="PF08548">
    <property type="entry name" value="Peptidase_M10_C"/>
    <property type="match status" value="1"/>
</dbReference>
<sequence length="496" mass="50520">MAVAYAASDRDDFVTINIADTKFDAKTGNDHVLINRTGALVFGNLGDDWLSANIHLIAYDETVITTDLRGGLGDDQIYVSLSIANYDIGYDTAISANIEGGAGDDRIVVDLASSDAPLSALINGGSGDDTISVTFGYIEGGMGTLSEDLRIFGGAGNDTITVDLYLSNSGFPELVIPIHGGAGDDTITSSLRASGNDGGDATARIFGGAGDDVIRSVVEGAPTGIGGTETNFARGGAGEDRIEVITRGENAFETMANDARGGAGDDVLVARATIAAYGDMSQATNTLFGDGGDDHLTARIDLGSVYGTSGINRLSGGAGDDVLLATIVKGDGWEEDVVARSELKGGDGNDRLTVRGGDGNILWGNLGDDTLIGGSGADRLIGGQGADYLRGNGGADTFVFMSARGAGLDERDQIADFRIGVDAIDVAAIDADAGRPGNQSFVFATEAGAGHLWLEDAADGDSSLLFADTGAGLLVVSLLDGAGVRAADYSAGDFIL</sequence>
<dbReference type="PANTHER" id="PTHR38340:SF1">
    <property type="entry name" value="S-LAYER PROTEIN"/>
    <property type="match status" value="1"/>
</dbReference>
<evidence type="ECO:0000256" key="1">
    <source>
        <dbReference type="ARBA" id="ARBA00001913"/>
    </source>
</evidence>
<proteinExistence type="predicted"/>
<dbReference type="Gene3D" id="2.160.20.160">
    <property type="match status" value="1"/>
</dbReference>
<dbReference type="InterPro" id="IPR050557">
    <property type="entry name" value="RTX_toxin/Mannuronan_C5-epim"/>
</dbReference>
<keyword evidence="4" id="KW-0677">Repeat</keyword>
<feature type="domain" description="Peptidase M10 serralysin C-terminal" evidence="5">
    <location>
        <begin position="371"/>
        <end position="442"/>
    </location>
</feature>
<comment type="caution">
    <text evidence="6">The sequence shown here is derived from an EMBL/GenBank/DDBJ whole genome shotgun (WGS) entry which is preliminary data.</text>
</comment>
<evidence type="ECO:0000256" key="4">
    <source>
        <dbReference type="ARBA" id="ARBA00022737"/>
    </source>
</evidence>
<organism evidence="6 7">
    <name type="scientific">Rhodovulum sulfidophilum</name>
    <name type="common">Rhodobacter sulfidophilus</name>
    <dbReference type="NCBI Taxonomy" id="35806"/>
    <lineage>
        <taxon>Bacteria</taxon>
        <taxon>Pseudomonadati</taxon>
        <taxon>Pseudomonadota</taxon>
        <taxon>Alphaproteobacteria</taxon>
        <taxon>Rhodobacterales</taxon>
        <taxon>Paracoccaceae</taxon>
        <taxon>Rhodovulum</taxon>
    </lineage>
</organism>
<protein>
    <recommendedName>
        <fullName evidence="5">Peptidase M10 serralysin C-terminal domain-containing protein</fullName>
    </recommendedName>
</protein>
<evidence type="ECO:0000313" key="6">
    <source>
        <dbReference type="EMBL" id="PZQ47007.1"/>
    </source>
</evidence>
<dbReference type="Gene3D" id="2.150.10.10">
    <property type="entry name" value="Serralysin-like metalloprotease, C-terminal"/>
    <property type="match status" value="1"/>
</dbReference>
<dbReference type="Pfam" id="PF00353">
    <property type="entry name" value="HemolysinCabind"/>
    <property type="match status" value="7"/>
</dbReference>
<dbReference type="InterPro" id="IPR001343">
    <property type="entry name" value="Hemolysn_Ca-bd"/>
</dbReference>
<accession>A0A2W5PQP5</accession>
<dbReference type="AlphaFoldDB" id="A0A2W5PQP5"/>
<dbReference type="GO" id="GO:0005615">
    <property type="term" value="C:extracellular space"/>
    <property type="evidence" value="ECO:0007669"/>
    <property type="project" value="InterPro"/>
</dbReference>
<comment type="subcellular location">
    <subcellularLocation>
        <location evidence="2">Secreted</location>
    </subcellularLocation>
</comment>
<evidence type="ECO:0000256" key="2">
    <source>
        <dbReference type="ARBA" id="ARBA00004613"/>
    </source>
</evidence>
<dbReference type="Proteomes" id="UP000249185">
    <property type="component" value="Unassembled WGS sequence"/>
</dbReference>
<dbReference type="EMBL" id="QFPW01000019">
    <property type="protein sequence ID" value="PZQ47007.1"/>
    <property type="molecule type" value="Genomic_DNA"/>
</dbReference>
<dbReference type="GO" id="GO:0005509">
    <property type="term" value="F:calcium ion binding"/>
    <property type="evidence" value="ECO:0007669"/>
    <property type="project" value="InterPro"/>
</dbReference>